<accession>A0A0A2MM32</accession>
<reference evidence="2 3" key="1">
    <citation type="submission" date="2013-09" db="EMBL/GenBank/DDBJ databases">
        <authorList>
            <person name="Zeng Z."/>
            <person name="Chen C."/>
        </authorList>
    </citation>
    <scope>NUCLEOTIDE SEQUENCE [LARGE SCALE GENOMIC DNA]</scope>
    <source>
        <strain evidence="2 3">WB 4.1-42</strain>
    </source>
</reference>
<keyword evidence="1" id="KW-0732">Signal</keyword>
<proteinExistence type="predicted"/>
<name>A0A0A2MM32_9FLAO</name>
<dbReference type="Proteomes" id="UP000030111">
    <property type="component" value="Unassembled WGS sequence"/>
</dbReference>
<evidence type="ECO:0000313" key="2">
    <source>
        <dbReference type="EMBL" id="KGO93672.1"/>
    </source>
</evidence>
<keyword evidence="3" id="KW-1185">Reference proteome</keyword>
<dbReference type="OrthoDB" id="673795at2"/>
<comment type="caution">
    <text evidence="2">The sequence shown here is derived from an EMBL/GenBank/DDBJ whole genome shotgun (WGS) entry which is preliminary data.</text>
</comment>
<dbReference type="eggNOG" id="COG0497">
    <property type="taxonomic scope" value="Bacteria"/>
</dbReference>
<evidence type="ECO:0008006" key="4">
    <source>
        <dbReference type="Google" id="ProtNLM"/>
    </source>
</evidence>
<sequence length="207" mass="23366">MKKLLLYCLLTGLLSGSLQAQNKQVKVLLEQIAALHIYIGYVQDGYSTVKKGLDVIGDFKRGELNLHAGYFSSLRMVNPAVKEYIKVAEIIALQAKILQSSNNTRNLLQQDGDFFNGNELAYVGKVYDKLLEDCERILNDLEAVVTDGQLEMKDDERMARIDMLHANMTDNYIFCKRFGNSAKVLAISRIKEKMDVQNARALRGIND</sequence>
<feature type="chain" id="PRO_5001992556" description="TerB family tellurite resistance protein" evidence="1">
    <location>
        <begin position="21"/>
        <end position="207"/>
    </location>
</feature>
<organism evidence="2 3">
    <name type="scientific">Flavobacterium subsaxonicum WB 4.1-42 = DSM 21790</name>
    <dbReference type="NCBI Taxonomy" id="1121898"/>
    <lineage>
        <taxon>Bacteria</taxon>
        <taxon>Pseudomonadati</taxon>
        <taxon>Bacteroidota</taxon>
        <taxon>Flavobacteriia</taxon>
        <taxon>Flavobacteriales</taxon>
        <taxon>Flavobacteriaceae</taxon>
        <taxon>Flavobacterium</taxon>
    </lineage>
</organism>
<gene>
    <name evidence="2" type="ORF">Q766_06845</name>
</gene>
<dbReference type="STRING" id="1121898.GCA_000422725_00281"/>
<protein>
    <recommendedName>
        <fullName evidence="4">TerB family tellurite resistance protein</fullName>
    </recommendedName>
</protein>
<dbReference type="EMBL" id="JRLY01000004">
    <property type="protein sequence ID" value="KGO93672.1"/>
    <property type="molecule type" value="Genomic_DNA"/>
</dbReference>
<feature type="signal peptide" evidence="1">
    <location>
        <begin position="1"/>
        <end position="20"/>
    </location>
</feature>
<dbReference type="RefSeq" id="WP_026991750.1">
    <property type="nucleotide sequence ID" value="NZ_JRLY01000004.1"/>
</dbReference>
<evidence type="ECO:0000313" key="3">
    <source>
        <dbReference type="Proteomes" id="UP000030111"/>
    </source>
</evidence>
<evidence type="ECO:0000256" key="1">
    <source>
        <dbReference type="SAM" id="SignalP"/>
    </source>
</evidence>
<dbReference type="AlphaFoldDB" id="A0A0A2MM32"/>